<organism evidence="2 3">
    <name type="scientific">Kingella bonacorsii</name>
    <dbReference type="NCBI Taxonomy" id="2796361"/>
    <lineage>
        <taxon>Bacteria</taxon>
        <taxon>Pseudomonadati</taxon>
        <taxon>Pseudomonadota</taxon>
        <taxon>Betaproteobacteria</taxon>
        <taxon>Neisseriales</taxon>
        <taxon>Neisseriaceae</taxon>
        <taxon>Kingella</taxon>
    </lineage>
</organism>
<dbReference type="EMBL" id="JAEHNZ010000004">
    <property type="protein sequence ID" value="MBK0397172.1"/>
    <property type="molecule type" value="Genomic_DNA"/>
</dbReference>
<dbReference type="RefSeq" id="WP_200523161.1">
    <property type="nucleotide sequence ID" value="NZ_JAEHNZ010000004.1"/>
</dbReference>
<keyword evidence="3" id="KW-1185">Reference proteome</keyword>
<feature type="region of interest" description="Disordered" evidence="1">
    <location>
        <begin position="1"/>
        <end position="47"/>
    </location>
</feature>
<evidence type="ECO:0000313" key="3">
    <source>
        <dbReference type="Proteomes" id="UP000614058"/>
    </source>
</evidence>
<dbReference type="Proteomes" id="UP000614058">
    <property type="component" value="Unassembled WGS sequence"/>
</dbReference>
<evidence type="ECO:0000313" key="2">
    <source>
        <dbReference type="EMBL" id="MBK0397172.1"/>
    </source>
</evidence>
<protein>
    <submittedName>
        <fullName evidence="2">Uncharacterized protein</fullName>
    </submittedName>
</protein>
<comment type="caution">
    <text evidence="2">The sequence shown here is derived from an EMBL/GenBank/DDBJ whole genome shotgun (WGS) entry which is preliminary data.</text>
</comment>
<gene>
    <name evidence="2" type="ORF">JDW22_11455</name>
</gene>
<name>A0ABS1BV52_9NEIS</name>
<reference evidence="2 3" key="1">
    <citation type="journal article" date="2021" name="Pathogens">
        <title>Isolation and Characterization of Kingella bonacorsii sp. nov., A Novel Kingella Species Detected in a Stable Periodontitis Subject.</title>
        <authorList>
            <person name="Antezack A."/>
            <person name="Boxberger M."/>
            <person name="Rolland C."/>
            <person name="Monnet-Corti V."/>
            <person name="La Scola B."/>
        </authorList>
    </citation>
    <scope>NUCLEOTIDE SEQUENCE [LARGE SCALE GENOMIC DNA]</scope>
    <source>
        <strain evidence="2 3">Marseille-Q4569</strain>
    </source>
</reference>
<feature type="compositionally biased region" description="Low complexity" evidence="1">
    <location>
        <begin position="10"/>
        <end position="23"/>
    </location>
</feature>
<evidence type="ECO:0000256" key="1">
    <source>
        <dbReference type="SAM" id="MobiDB-lite"/>
    </source>
</evidence>
<accession>A0ABS1BV52</accession>
<proteinExistence type="predicted"/>
<feature type="compositionally biased region" description="Basic and acidic residues" evidence="1">
    <location>
        <begin position="24"/>
        <end position="35"/>
    </location>
</feature>
<sequence>MQNKKFRRITPLAPAATASQSTPPKREQKMLENRLHTQAGISPARPR</sequence>